<dbReference type="Proteomes" id="UP000290289">
    <property type="component" value="Chromosome 15"/>
</dbReference>
<evidence type="ECO:0000313" key="3">
    <source>
        <dbReference type="Proteomes" id="UP000290289"/>
    </source>
</evidence>
<gene>
    <name evidence="1" type="ORF">DVH24_021220</name>
    <name evidence="2" type="ORF">DVH24_025086</name>
</gene>
<reference evidence="2 3" key="1">
    <citation type="submission" date="2018-10" db="EMBL/GenBank/DDBJ databases">
        <title>A high-quality apple genome assembly.</title>
        <authorList>
            <person name="Hu J."/>
        </authorList>
    </citation>
    <scope>NUCLEOTIDE SEQUENCE [LARGE SCALE GENOMIC DNA]</scope>
    <source>
        <strain evidence="3">cv. HFTH1</strain>
        <tissue evidence="2">Young leaf</tissue>
    </source>
</reference>
<protein>
    <submittedName>
        <fullName evidence="2">Uncharacterized protein</fullName>
    </submittedName>
</protein>
<dbReference type="EMBL" id="RDQH01000341">
    <property type="protein sequence ID" value="RXH74040.1"/>
    <property type="molecule type" value="Genomic_DNA"/>
</dbReference>
<accession>A0A498KTB8</accession>
<name>A0A498KTB8_MALDO</name>
<dbReference type="EMBL" id="RDQH01000281">
    <property type="protein sequence ID" value="RXI09624.1"/>
    <property type="molecule type" value="Genomic_DNA"/>
</dbReference>
<comment type="caution">
    <text evidence="2">The sequence shown here is derived from an EMBL/GenBank/DDBJ whole genome shotgun (WGS) entry which is preliminary data.</text>
</comment>
<proteinExistence type="predicted"/>
<organism evidence="2 3">
    <name type="scientific">Malus domestica</name>
    <name type="common">Apple</name>
    <name type="synonym">Pyrus malus</name>
    <dbReference type="NCBI Taxonomy" id="3750"/>
    <lineage>
        <taxon>Eukaryota</taxon>
        <taxon>Viridiplantae</taxon>
        <taxon>Streptophyta</taxon>
        <taxon>Embryophyta</taxon>
        <taxon>Tracheophyta</taxon>
        <taxon>Spermatophyta</taxon>
        <taxon>Magnoliopsida</taxon>
        <taxon>eudicotyledons</taxon>
        <taxon>Gunneridae</taxon>
        <taxon>Pentapetalae</taxon>
        <taxon>rosids</taxon>
        <taxon>fabids</taxon>
        <taxon>Rosales</taxon>
        <taxon>Rosaceae</taxon>
        <taxon>Amygdaloideae</taxon>
        <taxon>Maleae</taxon>
        <taxon>Malus</taxon>
    </lineage>
</organism>
<evidence type="ECO:0000313" key="2">
    <source>
        <dbReference type="EMBL" id="RXI09624.1"/>
    </source>
</evidence>
<evidence type="ECO:0000313" key="1">
    <source>
        <dbReference type="EMBL" id="RXH74040.1"/>
    </source>
</evidence>
<dbReference type="AlphaFoldDB" id="A0A498KTB8"/>
<sequence length="108" mass="13073">MKVLRGHHEGGYLNDYIGQDHRDQWDTARLLEEYKELTRWCLLRSQLMRRCSPCRNRVSLLLNLTSHRRREISLSHKSFLLVLFRLILRMQRMLIAWNNHLVCFIGPE</sequence>
<keyword evidence="3" id="KW-1185">Reference proteome</keyword>